<dbReference type="OrthoDB" id="2409492at2759"/>
<proteinExistence type="predicted"/>
<protein>
    <recommendedName>
        <fullName evidence="5">Crinkler effector protein N-terminal domain-containing protein</fullName>
    </recommendedName>
</protein>
<evidence type="ECO:0000256" key="2">
    <source>
        <dbReference type="ARBA" id="ARBA00004613"/>
    </source>
</evidence>
<evidence type="ECO:0000313" key="7">
    <source>
        <dbReference type="Proteomes" id="UP000780801"/>
    </source>
</evidence>
<dbReference type="InterPro" id="IPR045379">
    <property type="entry name" value="Crinkler_N"/>
</dbReference>
<feature type="domain" description="Crinkler effector protein N-terminal" evidence="5">
    <location>
        <begin position="25"/>
        <end position="115"/>
    </location>
</feature>
<comment type="caution">
    <text evidence="6">The sequence shown here is derived from an EMBL/GenBank/DDBJ whole genome shotgun (WGS) entry which is preliminary data.</text>
</comment>
<sequence length="141" mass="15506">MSPSSLISYLYSIAITSPTLSFDQTTSKAFSVEIESTKTVDGLKKLNKAEKSNAFSDVDADQLSLWRVSIPDEDEETSILVDNVLNDKIKLSSPRTRLSKLFPESPDDDTYIIVQRPPPQVHAPVPARSPSPPSAEQETEA</sequence>
<keyword evidence="3" id="KW-0964">Secreted</keyword>
<gene>
    <name evidence="6" type="ORF">BGW38_004853</name>
</gene>
<comment type="subcellular location">
    <subcellularLocation>
        <location evidence="1">Host cell</location>
    </subcellularLocation>
    <subcellularLocation>
        <location evidence="2">Secreted</location>
    </subcellularLocation>
</comment>
<organism evidence="6 7">
    <name type="scientific">Lunasporangiospora selenospora</name>
    <dbReference type="NCBI Taxonomy" id="979761"/>
    <lineage>
        <taxon>Eukaryota</taxon>
        <taxon>Fungi</taxon>
        <taxon>Fungi incertae sedis</taxon>
        <taxon>Mucoromycota</taxon>
        <taxon>Mortierellomycotina</taxon>
        <taxon>Mortierellomycetes</taxon>
        <taxon>Mortierellales</taxon>
        <taxon>Mortierellaceae</taxon>
        <taxon>Lunasporangiospora</taxon>
    </lineage>
</organism>
<accession>A0A9P6KBR1</accession>
<dbReference type="GO" id="GO:0005576">
    <property type="term" value="C:extracellular region"/>
    <property type="evidence" value="ECO:0007669"/>
    <property type="project" value="UniProtKB-SubCell"/>
</dbReference>
<evidence type="ECO:0000259" key="5">
    <source>
        <dbReference type="Pfam" id="PF20147"/>
    </source>
</evidence>
<evidence type="ECO:0000256" key="4">
    <source>
        <dbReference type="SAM" id="MobiDB-lite"/>
    </source>
</evidence>
<name>A0A9P6KBR1_9FUNG</name>
<evidence type="ECO:0000313" key="6">
    <source>
        <dbReference type="EMBL" id="KAF9579053.1"/>
    </source>
</evidence>
<evidence type="ECO:0000256" key="1">
    <source>
        <dbReference type="ARBA" id="ARBA00004340"/>
    </source>
</evidence>
<keyword evidence="7" id="KW-1185">Reference proteome</keyword>
<feature type="region of interest" description="Disordered" evidence="4">
    <location>
        <begin position="98"/>
        <end position="141"/>
    </location>
</feature>
<dbReference type="GO" id="GO:0043657">
    <property type="term" value="C:host cell"/>
    <property type="evidence" value="ECO:0007669"/>
    <property type="project" value="UniProtKB-SubCell"/>
</dbReference>
<reference evidence="6" key="1">
    <citation type="journal article" date="2020" name="Fungal Divers.">
        <title>Resolving the Mortierellaceae phylogeny through synthesis of multi-gene phylogenetics and phylogenomics.</title>
        <authorList>
            <person name="Vandepol N."/>
            <person name="Liber J."/>
            <person name="Desiro A."/>
            <person name="Na H."/>
            <person name="Kennedy M."/>
            <person name="Barry K."/>
            <person name="Grigoriev I.V."/>
            <person name="Miller A.N."/>
            <person name="O'Donnell K."/>
            <person name="Stajich J.E."/>
            <person name="Bonito G."/>
        </authorList>
    </citation>
    <scope>NUCLEOTIDE SEQUENCE</scope>
    <source>
        <strain evidence="6">KOD1015</strain>
    </source>
</reference>
<dbReference type="EMBL" id="JAABOA010003089">
    <property type="protein sequence ID" value="KAF9579053.1"/>
    <property type="molecule type" value="Genomic_DNA"/>
</dbReference>
<dbReference type="Proteomes" id="UP000780801">
    <property type="component" value="Unassembled WGS sequence"/>
</dbReference>
<dbReference type="Pfam" id="PF20147">
    <property type="entry name" value="Crinkler"/>
    <property type="match status" value="1"/>
</dbReference>
<feature type="compositionally biased region" description="Pro residues" evidence="4">
    <location>
        <begin position="116"/>
        <end position="133"/>
    </location>
</feature>
<dbReference type="AlphaFoldDB" id="A0A9P6KBR1"/>
<evidence type="ECO:0000256" key="3">
    <source>
        <dbReference type="ARBA" id="ARBA00022525"/>
    </source>
</evidence>
<feature type="non-terminal residue" evidence="6">
    <location>
        <position position="141"/>
    </location>
</feature>